<proteinExistence type="predicted"/>
<organism evidence="2 3">
    <name type="scientific">Thalassospira xianhensis MCCC 1A02616</name>
    <dbReference type="NCBI Taxonomy" id="1177929"/>
    <lineage>
        <taxon>Bacteria</taxon>
        <taxon>Pseudomonadati</taxon>
        <taxon>Pseudomonadota</taxon>
        <taxon>Alphaproteobacteria</taxon>
        <taxon>Rhodospirillales</taxon>
        <taxon>Thalassospiraceae</taxon>
        <taxon>Thalassospira</taxon>
    </lineage>
</organism>
<dbReference type="CDD" id="cd04301">
    <property type="entry name" value="NAT_SF"/>
    <property type="match status" value="1"/>
</dbReference>
<dbReference type="Pfam" id="PF13420">
    <property type="entry name" value="Acetyltransf_4"/>
    <property type="match status" value="1"/>
</dbReference>
<feature type="domain" description="N-acetyltransferase" evidence="1">
    <location>
        <begin position="20"/>
        <end position="183"/>
    </location>
</feature>
<comment type="caution">
    <text evidence="2">The sequence shown here is derived from an EMBL/GenBank/DDBJ whole genome shotgun (WGS) entry which is preliminary data.</text>
</comment>
<sequence>MESRSMSTDTLPAAAKTSDLVIRDADPSDIAAITAIYRHHVLTGTASFEEIPPSETEITNRFDAIRGYGLPYLVALRGDVVVGYCYASLYRPRSAYRHTVENSIYVAPGCIGNGIGAALMAALLERCEAGPWRQMVAAIGDSKNHASIALHRKFGFDMTGTFHNVGYKFGKWLDSVMMQRPLGSDKPLIPGPADK</sequence>
<evidence type="ECO:0000259" key="1">
    <source>
        <dbReference type="PROSITE" id="PS51186"/>
    </source>
</evidence>
<evidence type="ECO:0000313" key="2">
    <source>
        <dbReference type="EMBL" id="RCK04115.1"/>
    </source>
</evidence>
<keyword evidence="2" id="KW-0808">Transferase</keyword>
<gene>
    <name evidence="2" type="ORF">TH5_21775</name>
</gene>
<protein>
    <submittedName>
        <fullName evidence="2">GCN5 family acetyltransferase</fullName>
    </submittedName>
</protein>
<dbReference type="PROSITE" id="PS51186">
    <property type="entry name" value="GNAT"/>
    <property type="match status" value="1"/>
</dbReference>
<dbReference type="PANTHER" id="PTHR43072:SF8">
    <property type="entry name" value="ACYLTRANSFERASE FABY-RELATED"/>
    <property type="match status" value="1"/>
</dbReference>
<dbReference type="Proteomes" id="UP000252419">
    <property type="component" value="Unassembled WGS sequence"/>
</dbReference>
<evidence type="ECO:0000313" key="3">
    <source>
        <dbReference type="Proteomes" id="UP000252419"/>
    </source>
</evidence>
<dbReference type="Gene3D" id="3.40.630.30">
    <property type="match status" value="1"/>
</dbReference>
<dbReference type="GO" id="GO:0016747">
    <property type="term" value="F:acyltransferase activity, transferring groups other than amino-acyl groups"/>
    <property type="evidence" value="ECO:0007669"/>
    <property type="project" value="InterPro"/>
</dbReference>
<dbReference type="AlphaFoldDB" id="A0A367U748"/>
<keyword evidence="3" id="KW-1185">Reference proteome</keyword>
<accession>A0A367U748</accession>
<dbReference type="PANTHER" id="PTHR43072">
    <property type="entry name" value="N-ACETYLTRANSFERASE"/>
    <property type="match status" value="1"/>
</dbReference>
<reference evidence="2 3" key="1">
    <citation type="submission" date="2014-07" db="EMBL/GenBank/DDBJ databases">
        <title>Draft genome sequence of Thalassospira xianhensis P-4 (MCCC 1A02616).</title>
        <authorList>
            <person name="Lai Q."/>
            <person name="Shao Z."/>
        </authorList>
    </citation>
    <scope>NUCLEOTIDE SEQUENCE [LARGE SCALE GENOMIC DNA]</scope>
    <source>
        <strain evidence="2 3">MCCC 1A02616</strain>
    </source>
</reference>
<dbReference type="InterPro" id="IPR000182">
    <property type="entry name" value="GNAT_dom"/>
</dbReference>
<dbReference type="SUPFAM" id="SSF55729">
    <property type="entry name" value="Acyl-CoA N-acyltransferases (Nat)"/>
    <property type="match status" value="1"/>
</dbReference>
<dbReference type="EMBL" id="JPWA01000037">
    <property type="protein sequence ID" value="RCK04115.1"/>
    <property type="molecule type" value="Genomic_DNA"/>
</dbReference>
<dbReference type="InterPro" id="IPR016181">
    <property type="entry name" value="Acyl_CoA_acyltransferase"/>
</dbReference>
<name>A0A367U748_9PROT</name>